<keyword evidence="2" id="KW-1185">Reference proteome</keyword>
<proteinExistence type="predicted"/>
<evidence type="ECO:0000313" key="1">
    <source>
        <dbReference type="EMBL" id="KAB1271418.1"/>
    </source>
</evidence>
<evidence type="ECO:0000313" key="2">
    <source>
        <dbReference type="Proteomes" id="UP000299084"/>
    </source>
</evidence>
<dbReference type="EMBL" id="JWIN03000011">
    <property type="protein sequence ID" value="KAB1271418.1"/>
    <property type="molecule type" value="Genomic_DNA"/>
</dbReference>
<comment type="caution">
    <text evidence="1">The sequence shown here is derived from an EMBL/GenBank/DDBJ whole genome shotgun (WGS) entry which is preliminary data.</text>
</comment>
<gene>
    <name evidence="1" type="ORF">Cadr_000009180</name>
</gene>
<sequence>MDLASAPPQEYLAMSDDISGTELLDYKLIEVKIQGWPAMEALGKAAQGGKHSGPRKYLVIQDRGISAQASLGCQRAFQHKSSTPLNVNSSIRTQ</sequence>
<protein>
    <submittedName>
        <fullName evidence="1">Uncharacterized protein</fullName>
    </submittedName>
</protein>
<dbReference type="Proteomes" id="UP000299084">
    <property type="component" value="Unassembled WGS sequence"/>
</dbReference>
<reference evidence="1 2" key="1">
    <citation type="journal article" date="2019" name="Mol. Ecol. Resour.">
        <title>Improving Illumina assemblies with Hi-C and long reads: an example with the North African dromedary.</title>
        <authorList>
            <person name="Elbers J.P."/>
            <person name="Rogers M.F."/>
            <person name="Perelman P.L."/>
            <person name="Proskuryakova A.A."/>
            <person name="Serdyukova N.A."/>
            <person name="Johnson W.E."/>
            <person name="Horin P."/>
            <person name="Corander J."/>
            <person name="Murphy D."/>
            <person name="Burger P.A."/>
        </authorList>
    </citation>
    <scope>NUCLEOTIDE SEQUENCE [LARGE SCALE GENOMIC DNA]</scope>
    <source>
        <strain evidence="1">Drom800</strain>
        <tissue evidence="1">Blood</tissue>
    </source>
</reference>
<accession>A0A5N4DJU3</accession>
<dbReference type="AlphaFoldDB" id="A0A5N4DJU3"/>
<name>A0A5N4DJU3_CAMDR</name>
<organism evidence="1 2">
    <name type="scientific">Camelus dromedarius</name>
    <name type="common">Dromedary</name>
    <name type="synonym">Arabian camel</name>
    <dbReference type="NCBI Taxonomy" id="9838"/>
    <lineage>
        <taxon>Eukaryota</taxon>
        <taxon>Metazoa</taxon>
        <taxon>Chordata</taxon>
        <taxon>Craniata</taxon>
        <taxon>Vertebrata</taxon>
        <taxon>Euteleostomi</taxon>
        <taxon>Mammalia</taxon>
        <taxon>Eutheria</taxon>
        <taxon>Laurasiatheria</taxon>
        <taxon>Artiodactyla</taxon>
        <taxon>Tylopoda</taxon>
        <taxon>Camelidae</taxon>
        <taxon>Camelus</taxon>
    </lineage>
</organism>